<evidence type="ECO:0000313" key="7">
    <source>
        <dbReference type="Proteomes" id="UP000323164"/>
    </source>
</evidence>
<sequence>MSMRPAVTTLSIALALACLAVHAAPRRVPAAPAKARSMQEIIDASTPGDWRRPDPRDTLYMDLADGHRVVIELAPAFAPQHVAQVRTLAREGYWNGLAIMRSQDNFVVQWGDPEEDATKKKSIGSAKEHLPAEFTFAAKDARWTRLPDADGWAPQVGFVNGVPAGHDAKAGTYWMAHCYGAVGAGRNNEADSSDATELYVVTGQSPRQLDRNMSMVGRVVQGMEWLSTIPRGTGPLGFFEKPEQRVGIKSTRLASDVPRDERTDIELMRTDTPLFAELVESRRNRRDAFYKVQAHHIDLCNVPLPVRAAKTR</sequence>
<organism evidence="6 7">
    <name type="scientific">Cognatilysobacter lacus</name>
    <dbReference type="NCBI Taxonomy" id="1643323"/>
    <lineage>
        <taxon>Bacteria</taxon>
        <taxon>Pseudomonadati</taxon>
        <taxon>Pseudomonadota</taxon>
        <taxon>Gammaproteobacteria</taxon>
        <taxon>Lysobacterales</taxon>
        <taxon>Lysobacteraceae</taxon>
        <taxon>Cognatilysobacter</taxon>
    </lineage>
</organism>
<dbReference type="PROSITE" id="PS51257">
    <property type="entry name" value="PROKAR_LIPOPROTEIN"/>
    <property type="match status" value="1"/>
</dbReference>
<dbReference type="RefSeq" id="WP_149351886.1">
    <property type="nucleotide sequence ID" value="NZ_VTRV01000018.1"/>
</dbReference>
<dbReference type="InterPro" id="IPR044665">
    <property type="entry name" value="E_coli_cyclophilin_A-like"/>
</dbReference>
<dbReference type="EMBL" id="VTRV01000018">
    <property type="protein sequence ID" value="TZF91067.1"/>
    <property type="molecule type" value="Genomic_DNA"/>
</dbReference>
<feature type="chain" id="PRO_5022933622" description="peptidylprolyl isomerase" evidence="4">
    <location>
        <begin position="24"/>
        <end position="312"/>
    </location>
</feature>
<keyword evidence="4" id="KW-0732">Signal</keyword>
<dbReference type="SUPFAM" id="SSF50891">
    <property type="entry name" value="Cyclophilin-like"/>
    <property type="match status" value="1"/>
</dbReference>
<proteinExistence type="predicted"/>
<dbReference type="Pfam" id="PF00160">
    <property type="entry name" value="Pro_isomerase"/>
    <property type="match status" value="1"/>
</dbReference>
<dbReference type="GO" id="GO:0003755">
    <property type="term" value="F:peptidyl-prolyl cis-trans isomerase activity"/>
    <property type="evidence" value="ECO:0007669"/>
    <property type="project" value="UniProtKB-KW"/>
</dbReference>
<feature type="domain" description="PPIase cyclophilin-type" evidence="5">
    <location>
        <begin position="68"/>
        <end position="253"/>
    </location>
</feature>
<feature type="signal peptide" evidence="4">
    <location>
        <begin position="1"/>
        <end position="23"/>
    </location>
</feature>
<reference evidence="6 7" key="1">
    <citation type="submission" date="2019-08" db="EMBL/GenBank/DDBJ databases">
        <title>Draft genome sequence of Lysobacter sp. UKS-15.</title>
        <authorList>
            <person name="Im W.-T."/>
        </authorList>
    </citation>
    <scope>NUCLEOTIDE SEQUENCE [LARGE SCALE GENOMIC DNA]</scope>
    <source>
        <strain evidence="6 7">UKS-15</strain>
    </source>
</reference>
<evidence type="ECO:0000256" key="1">
    <source>
        <dbReference type="ARBA" id="ARBA00013194"/>
    </source>
</evidence>
<evidence type="ECO:0000259" key="5">
    <source>
        <dbReference type="PROSITE" id="PS50072"/>
    </source>
</evidence>
<dbReference type="AlphaFoldDB" id="A0A5D8Z8U0"/>
<dbReference type="EC" id="5.2.1.8" evidence="1"/>
<gene>
    <name evidence="6" type="ORF">FW784_03030</name>
</gene>
<evidence type="ECO:0000256" key="2">
    <source>
        <dbReference type="ARBA" id="ARBA00023110"/>
    </source>
</evidence>
<comment type="caution">
    <text evidence="6">The sequence shown here is derived from an EMBL/GenBank/DDBJ whole genome shotgun (WGS) entry which is preliminary data.</text>
</comment>
<dbReference type="Gene3D" id="2.40.100.10">
    <property type="entry name" value="Cyclophilin-like"/>
    <property type="match status" value="1"/>
</dbReference>
<evidence type="ECO:0000313" key="6">
    <source>
        <dbReference type="EMBL" id="TZF91067.1"/>
    </source>
</evidence>
<dbReference type="Proteomes" id="UP000323164">
    <property type="component" value="Unassembled WGS sequence"/>
</dbReference>
<keyword evidence="7" id="KW-1185">Reference proteome</keyword>
<dbReference type="InterPro" id="IPR002130">
    <property type="entry name" value="Cyclophilin-type_PPIase_dom"/>
</dbReference>
<protein>
    <recommendedName>
        <fullName evidence="1">peptidylprolyl isomerase</fullName>
        <ecNumber evidence="1">5.2.1.8</ecNumber>
    </recommendedName>
</protein>
<name>A0A5D8Z8U0_9GAMM</name>
<dbReference type="PANTHER" id="PTHR43246">
    <property type="entry name" value="PEPTIDYL-PROLYL CIS-TRANS ISOMERASE CYP38, CHLOROPLASTIC"/>
    <property type="match status" value="1"/>
</dbReference>
<dbReference type="InterPro" id="IPR029000">
    <property type="entry name" value="Cyclophilin-like_dom_sf"/>
</dbReference>
<dbReference type="OrthoDB" id="9807797at2"/>
<evidence type="ECO:0000256" key="4">
    <source>
        <dbReference type="SAM" id="SignalP"/>
    </source>
</evidence>
<accession>A0A5D8Z8U0</accession>
<keyword evidence="2" id="KW-0697">Rotamase</keyword>
<keyword evidence="3 6" id="KW-0413">Isomerase</keyword>
<evidence type="ECO:0000256" key="3">
    <source>
        <dbReference type="ARBA" id="ARBA00023235"/>
    </source>
</evidence>
<dbReference type="PROSITE" id="PS50072">
    <property type="entry name" value="CSA_PPIASE_2"/>
    <property type="match status" value="1"/>
</dbReference>